<dbReference type="AlphaFoldDB" id="A0A1A2E4C6"/>
<evidence type="ECO:0000313" key="2">
    <source>
        <dbReference type="Proteomes" id="UP000093985"/>
    </source>
</evidence>
<dbReference type="RefSeq" id="WP_064854644.1">
    <property type="nucleotide sequence ID" value="NZ_LZIM01000082.1"/>
</dbReference>
<dbReference type="Proteomes" id="UP000093985">
    <property type="component" value="Unassembled WGS sequence"/>
</dbReference>
<dbReference type="InterPro" id="IPR049934">
    <property type="entry name" value="GjpA-like"/>
</dbReference>
<evidence type="ECO:0000313" key="1">
    <source>
        <dbReference type="EMBL" id="OBG07246.1"/>
    </source>
</evidence>
<name>A0A1A2E4C6_MYCSD</name>
<organism evidence="1 2">
    <name type="scientific">Mycolicibacter sinensis (strain JDM601)</name>
    <name type="common">Mycobacterium sinense</name>
    <dbReference type="NCBI Taxonomy" id="875328"/>
    <lineage>
        <taxon>Bacteria</taxon>
        <taxon>Bacillati</taxon>
        <taxon>Actinomycetota</taxon>
        <taxon>Actinomycetes</taxon>
        <taxon>Mycobacteriales</taxon>
        <taxon>Mycobacteriaceae</taxon>
        <taxon>Mycolicibacter</taxon>
    </lineage>
</organism>
<dbReference type="OrthoDB" id="4370634at2"/>
<reference evidence="2" key="1">
    <citation type="submission" date="2016-06" db="EMBL/GenBank/DDBJ databases">
        <authorList>
            <person name="Sutton G."/>
            <person name="Brinkac L."/>
            <person name="Sanka R."/>
            <person name="Adams M."/>
            <person name="Lau E."/>
            <person name="Mehaffy C."/>
            <person name="Tameris M."/>
            <person name="Hatherill M."/>
            <person name="Hanekom W."/>
            <person name="Mahomed H."/>
            <person name="Mcshane H."/>
        </authorList>
    </citation>
    <scope>NUCLEOTIDE SEQUENCE [LARGE SCALE GENOMIC DNA]</scope>
    <source>
        <strain evidence="2">852014-51077_SCH5608930-a</strain>
    </source>
</reference>
<sequence>MQYVVRSPWIVAGAALVGAGAIAAIPVTAPLPTLPAAHSSAVALTADFDPFGAWQDVFDTAKTNATTLWDAVSAAPMMASQQLIANLINGVSIDPQAVIDAVVQPSMETDLPMSPLLLSNDALQALITLVMPQYMPDDFPLSTDELTPVLSFLASPLSGVLIGALAPSISPLVALYNGVTEISTALSGDNPDWTAALQDMANLPANMLGGLLNGATLNLDALLPSLTEAGLLPEDLDVTALSYTFGGLLSPGLTGSDVEGFVNLISDGSSPGIGGSIINGLGLTTGLMGFPLVVEGQGVGLLGAWQSLEEIIAHALGWDGVSNPLDDVAAGGSAVGTDLLADLMGSIGL</sequence>
<comment type="caution">
    <text evidence="1">The sequence shown here is derived from an EMBL/GenBank/DDBJ whole genome shotgun (WGS) entry which is preliminary data.</text>
</comment>
<proteinExistence type="predicted"/>
<accession>A0A1A2E4C6</accession>
<evidence type="ECO:0008006" key="3">
    <source>
        <dbReference type="Google" id="ProtNLM"/>
    </source>
</evidence>
<dbReference type="EMBL" id="LZIN01000038">
    <property type="protein sequence ID" value="OBG07246.1"/>
    <property type="molecule type" value="Genomic_DNA"/>
</dbReference>
<gene>
    <name evidence="1" type="ORF">A5771_06190</name>
</gene>
<dbReference type="NCBIfam" id="NF033942">
    <property type="entry name" value="GjpA"/>
    <property type="match status" value="1"/>
</dbReference>
<protein>
    <recommendedName>
        <fullName evidence="3">PE-PGRS family protein</fullName>
    </recommendedName>
</protein>